<evidence type="ECO:0000256" key="1">
    <source>
        <dbReference type="SAM" id="Phobius"/>
    </source>
</evidence>
<keyword evidence="1" id="KW-1133">Transmembrane helix</keyword>
<feature type="transmembrane region" description="Helical" evidence="1">
    <location>
        <begin position="37"/>
        <end position="58"/>
    </location>
</feature>
<evidence type="ECO:0000313" key="2">
    <source>
        <dbReference type="EMBL" id="OYD08940.1"/>
    </source>
</evidence>
<dbReference type="Proteomes" id="UP000215459">
    <property type="component" value="Unassembled WGS sequence"/>
</dbReference>
<dbReference type="OrthoDB" id="1756838at2"/>
<name>A0A235B9F4_9BACL</name>
<evidence type="ECO:0000313" key="3">
    <source>
        <dbReference type="Proteomes" id="UP000215459"/>
    </source>
</evidence>
<keyword evidence="1" id="KW-0472">Membrane</keyword>
<dbReference type="RefSeq" id="WP_094263288.1">
    <property type="nucleotide sequence ID" value="NZ_NOWF01000002.1"/>
</dbReference>
<organism evidence="2 3">
    <name type="scientific">Paludifilum halophilum</name>
    <dbReference type="NCBI Taxonomy" id="1642702"/>
    <lineage>
        <taxon>Bacteria</taxon>
        <taxon>Bacillati</taxon>
        <taxon>Bacillota</taxon>
        <taxon>Bacilli</taxon>
        <taxon>Bacillales</taxon>
        <taxon>Thermoactinomycetaceae</taxon>
        <taxon>Paludifilum</taxon>
    </lineage>
</organism>
<gene>
    <name evidence="2" type="ORF">CHM34_03950</name>
</gene>
<keyword evidence="1" id="KW-0812">Transmembrane</keyword>
<reference evidence="2 3" key="1">
    <citation type="submission" date="2017-07" db="EMBL/GenBank/DDBJ databases">
        <title>The genome sequence of Paludifilum halophilum highlights mechanisms for microbial adaptation to high salt environemnts.</title>
        <authorList>
            <person name="Belbahri L."/>
        </authorList>
    </citation>
    <scope>NUCLEOTIDE SEQUENCE [LARGE SCALE GENOMIC DNA]</scope>
    <source>
        <strain evidence="2 3">DSM 102817</strain>
    </source>
</reference>
<accession>A0A235B9F4</accession>
<proteinExistence type="predicted"/>
<protein>
    <submittedName>
        <fullName evidence="2">Uncharacterized protein</fullName>
    </submittedName>
</protein>
<feature type="transmembrane region" description="Helical" evidence="1">
    <location>
        <begin position="6"/>
        <end position="25"/>
    </location>
</feature>
<keyword evidence="3" id="KW-1185">Reference proteome</keyword>
<dbReference type="AlphaFoldDB" id="A0A235B9F4"/>
<comment type="caution">
    <text evidence="2">The sequence shown here is derived from an EMBL/GenBank/DDBJ whole genome shotgun (WGS) entry which is preliminary data.</text>
</comment>
<sequence>MKKGILSVMIGLMVFALGSWHLYCEEKRVSRKRMRQACGYGIAGFGLAHILLGGMNALRRR</sequence>
<dbReference type="EMBL" id="NOWF01000002">
    <property type="protein sequence ID" value="OYD08940.1"/>
    <property type="molecule type" value="Genomic_DNA"/>
</dbReference>